<comment type="similarity">
    <text evidence="2">Belongs to the autoinducer-2 exporter (AI-2E) (TC 2.A.86) family.</text>
</comment>
<feature type="transmembrane region" description="Helical" evidence="8">
    <location>
        <begin position="36"/>
        <end position="58"/>
    </location>
</feature>
<keyword evidence="7 8" id="KW-0472">Membrane</keyword>
<keyword evidence="4" id="KW-1003">Cell membrane</keyword>
<accession>A0ABM9N6C3</accession>
<evidence type="ECO:0000256" key="3">
    <source>
        <dbReference type="ARBA" id="ARBA00022448"/>
    </source>
</evidence>
<comment type="caution">
    <text evidence="9">The sequence shown here is derived from an EMBL/GenBank/DDBJ whole genome shotgun (WGS) entry which is preliminary data.</text>
</comment>
<keyword evidence="10" id="KW-1185">Reference proteome</keyword>
<dbReference type="RefSeq" id="WP_349642317.1">
    <property type="nucleotide sequence ID" value="NZ_CAWVOH010000003.1"/>
</dbReference>
<evidence type="ECO:0000256" key="4">
    <source>
        <dbReference type="ARBA" id="ARBA00022475"/>
    </source>
</evidence>
<name>A0ABM9N6C3_9LACO</name>
<feature type="transmembrane region" description="Helical" evidence="8">
    <location>
        <begin position="290"/>
        <end position="309"/>
    </location>
</feature>
<keyword evidence="3" id="KW-0813">Transport</keyword>
<keyword evidence="6 8" id="KW-1133">Transmembrane helix</keyword>
<feature type="transmembrane region" description="Helical" evidence="8">
    <location>
        <begin position="168"/>
        <end position="190"/>
    </location>
</feature>
<feature type="transmembrane region" description="Helical" evidence="8">
    <location>
        <begin position="12"/>
        <end position="30"/>
    </location>
</feature>
<dbReference type="Pfam" id="PF01594">
    <property type="entry name" value="AI-2E_transport"/>
    <property type="match status" value="1"/>
</dbReference>
<feature type="transmembrane region" description="Helical" evidence="8">
    <location>
        <begin position="235"/>
        <end position="259"/>
    </location>
</feature>
<evidence type="ECO:0000313" key="9">
    <source>
        <dbReference type="EMBL" id="CAK8054769.1"/>
    </source>
</evidence>
<feature type="transmembrane region" description="Helical" evidence="8">
    <location>
        <begin position="334"/>
        <end position="359"/>
    </location>
</feature>
<evidence type="ECO:0000256" key="5">
    <source>
        <dbReference type="ARBA" id="ARBA00022692"/>
    </source>
</evidence>
<evidence type="ECO:0000256" key="7">
    <source>
        <dbReference type="ARBA" id="ARBA00023136"/>
    </source>
</evidence>
<gene>
    <name evidence="9" type="ORF">R54876_GBNLAHCA_01346</name>
</gene>
<reference evidence="9 10" key="1">
    <citation type="submission" date="2024-01" db="EMBL/GenBank/DDBJ databases">
        <authorList>
            <person name="Botero Cardona J."/>
        </authorList>
    </citation>
    <scope>NUCLEOTIDE SEQUENCE [LARGE SCALE GENOMIC DNA]</scope>
    <source>
        <strain evidence="9 10">LMG 33000</strain>
    </source>
</reference>
<comment type="subcellular location">
    <subcellularLocation>
        <location evidence="1">Cell membrane</location>
        <topology evidence="1">Multi-pass membrane protein</topology>
    </subcellularLocation>
</comment>
<evidence type="ECO:0000256" key="1">
    <source>
        <dbReference type="ARBA" id="ARBA00004651"/>
    </source>
</evidence>
<sequence>MFPNTNLKKLFYWTIELLALAVLLFIASRLDFLMRPISLFIGTVFMPLLISGFLYYALKPILKLVERIKIKDWQLPRPWAVIITFVFFLLVVVGAVMIFVPIILNEITNLIKAVPSLVNHARTWTTEIINSRWFERLNISVSSSDVQRNVSKYASSFVSITAGTLKTVLSTATTVTINIFTIPIILFYMLNDSNRMVPALQKLFPAQRNEQVADLAGQMDRTIERYISGQAVQMLFVGFSMSIGYGLVGLPYIWLLGFIAGVANIVPYVGPWIGVIPALIVAATMSWKQVVFVLIIMAIVQQVVGSIIYPKMIGNALKIHPLTIMLLLLGAGNIWGILGMILIVPVYAIARTVLLYILAMRRVNIIKKSE</sequence>
<organism evidence="9 10">
    <name type="scientific">Eupransor demetentiae</name>
    <dbReference type="NCBI Taxonomy" id="3109584"/>
    <lineage>
        <taxon>Bacteria</taxon>
        <taxon>Bacillati</taxon>
        <taxon>Bacillota</taxon>
        <taxon>Bacilli</taxon>
        <taxon>Lactobacillales</taxon>
        <taxon>Lactobacillaceae</taxon>
        <taxon>Eupransor</taxon>
    </lineage>
</organism>
<proteinExistence type="inferred from homology"/>
<evidence type="ECO:0000256" key="2">
    <source>
        <dbReference type="ARBA" id="ARBA00009773"/>
    </source>
</evidence>
<keyword evidence="5 8" id="KW-0812">Transmembrane</keyword>
<dbReference type="InterPro" id="IPR002549">
    <property type="entry name" value="AI-2E-like"/>
</dbReference>
<dbReference type="PANTHER" id="PTHR21716:SF53">
    <property type="entry name" value="PERMEASE PERM-RELATED"/>
    <property type="match status" value="1"/>
</dbReference>
<evidence type="ECO:0000256" key="8">
    <source>
        <dbReference type="SAM" id="Phobius"/>
    </source>
</evidence>
<feature type="transmembrane region" description="Helical" evidence="8">
    <location>
        <begin position="79"/>
        <end position="104"/>
    </location>
</feature>
<protein>
    <submittedName>
        <fullName evidence="9">Predicted PurR-regulated permease PerM (PerM)</fullName>
    </submittedName>
</protein>
<dbReference type="EMBL" id="CAWVOH010000003">
    <property type="protein sequence ID" value="CAK8054769.1"/>
    <property type="molecule type" value="Genomic_DNA"/>
</dbReference>
<dbReference type="Proteomes" id="UP001314241">
    <property type="component" value="Unassembled WGS sequence"/>
</dbReference>
<evidence type="ECO:0000313" key="10">
    <source>
        <dbReference type="Proteomes" id="UP001314241"/>
    </source>
</evidence>
<feature type="transmembrane region" description="Helical" evidence="8">
    <location>
        <begin position="265"/>
        <end position="283"/>
    </location>
</feature>
<evidence type="ECO:0000256" key="6">
    <source>
        <dbReference type="ARBA" id="ARBA00022989"/>
    </source>
</evidence>
<dbReference type="PANTHER" id="PTHR21716">
    <property type="entry name" value="TRANSMEMBRANE PROTEIN"/>
    <property type="match status" value="1"/>
</dbReference>